<accession>A0ABU3NVE0</accession>
<reference evidence="2 3" key="1">
    <citation type="submission" date="2023-07" db="EMBL/GenBank/DDBJ databases">
        <title>The novel representative of Negativicutes class, Anaeroselena agilis gen. nov. sp. nov.</title>
        <authorList>
            <person name="Prokofeva M.I."/>
            <person name="Elcheninov A.G."/>
            <person name="Klyukina A."/>
            <person name="Kublanov I.V."/>
            <person name="Frolov E.N."/>
            <person name="Podosokorskaya O.A."/>
        </authorList>
    </citation>
    <scope>NUCLEOTIDE SEQUENCE [LARGE SCALE GENOMIC DNA]</scope>
    <source>
        <strain evidence="2 3">4137-cl</strain>
    </source>
</reference>
<proteinExistence type="predicted"/>
<dbReference type="InterPro" id="IPR048147">
    <property type="entry name" value="CBO0543-like"/>
</dbReference>
<gene>
    <name evidence="2" type="ORF">Q4T40_05960</name>
</gene>
<keyword evidence="1" id="KW-0812">Transmembrane</keyword>
<sequence>MNMDIVLISANMLIHPLIAAFFYWRKPLPARRLLNLFIFSSWLSFTGNLLGLHFGAWDFTSPTIGKPATELLYDLLGMPPKTIMLVYLLKPSVLYNTVVIAIVSGLTISWEWAALNYSHLLVYKNWNLPLTYVAAFTIYAFLAYLWQKKIL</sequence>
<keyword evidence="3" id="KW-1185">Reference proteome</keyword>
<feature type="transmembrane region" description="Helical" evidence="1">
    <location>
        <begin position="6"/>
        <end position="24"/>
    </location>
</feature>
<dbReference type="EMBL" id="JAUOZS010000001">
    <property type="protein sequence ID" value="MDT8900780.1"/>
    <property type="molecule type" value="Genomic_DNA"/>
</dbReference>
<name>A0ABU3NVE0_9FIRM</name>
<feature type="transmembrane region" description="Helical" evidence="1">
    <location>
        <begin position="36"/>
        <end position="57"/>
    </location>
</feature>
<organism evidence="2 3">
    <name type="scientific">Anaeroselena agilis</name>
    <dbReference type="NCBI Taxonomy" id="3063788"/>
    <lineage>
        <taxon>Bacteria</taxon>
        <taxon>Bacillati</taxon>
        <taxon>Bacillota</taxon>
        <taxon>Negativicutes</taxon>
        <taxon>Acetonemataceae</taxon>
        <taxon>Anaeroselena</taxon>
    </lineage>
</organism>
<comment type="caution">
    <text evidence="2">The sequence shown here is derived from an EMBL/GenBank/DDBJ whole genome shotgun (WGS) entry which is preliminary data.</text>
</comment>
<evidence type="ECO:0000313" key="3">
    <source>
        <dbReference type="Proteomes" id="UP001254848"/>
    </source>
</evidence>
<dbReference type="RefSeq" id="WP_413779314.1">
    <property type="nucleotide sequence ID" value="NZ_JAUOZS010000001.1"/>
</dbReference>
<feature type="transmembrane region" description="Helical" evidence="1">
    <location>
        <begin position="93"/>
        <end position="114"/>
    </location>
</feature>
<evidence type="ECO:0000313" key="2">
    <source>
        <dbReference type="EMBL" id="MDT8900780.1"/>
    </source>
</evidence>
<keyword evidence="1" id="KW-1133">Transmembrane helix</keyword>
<evidence type="ECO:0000256" key="1">
    <source>
        <dbReference type="SAM" id="Phobius"/>
    </source>
</evidence>
<dbReference type="Proteomes" id="UP001254848">
    <property type="component" value="Unassembled WGS sequence"/>
</dbReference>
<keyword evidence="1" id="KW-0472">Membrane</keyword>
<feature type="transmembrane region" description="Helical" evidence="1">
    <location>
        <begin position="126"/>
        <end position="146"/>
    </location>
</feature>
<dbReference type="NCBIfam" id="NF041644">
    <property type="entry name" value="CBO0543_fam"/>
    <property type="match status" value="1"/>
</dbReference>
<protein>
    <submittedName>
        <fullName evidence="2">CBO0543 family protein</fullName>
    </submittedName>
</protein>